<organism evidence="2 3">
    <name type="scientific">Meloidogyne javanica</name>
    <name type="common">Root-knot nematode worm</name>
    <dbReference type="NCBI Taxonomy" id="6303"/>
    <lineage>
        <taxon>Eukaryota</taxon>
        <taxon>Metazoa</taxon>
        <taxon>Ecdysozoa</taxon>
        <taxon>Nematoda</taxon>
        <taxon>Chromadorea</taxon>
        <taxon>Rhabditida</taxon>
        <taxon>Tylenchina</taxon>
        <taxon>Tylenchomorpha</taxon>
        <taxon>Tylenchoidea</taxon>
        <taxon>Meloidogynidae</taxon>
        <taxon>Meloidogyninae</taxon>
        <taxon>Meloidogyne</taxon>
        <taxon>Meloidogyne incognita group</taxon>
    </lineage>
</organism>
<sequence length="854" mass="95059">MIPHFSAVSTPPTTASMHQQSLMYTNQNQTGIQAAHQQPQPFVYQPQEGITFQHPQTHFTLANTTDPNIHPTGQAWMLRTNTAPFFTHQQQPQQMSHMRHPQQSTAGQQPFGGMQPYVLVPQTPPPMLPPTSICTNPYQPPPQPFSIHGQPFQPQTGAIPTGSTTQYIRTFSNGGGSGGPSTNANGAHINGYNPATHQQLRNLPPQQQPAPNSVNTGIPQQPFGHQPVFMVASAMPNSAAPPPNFETLPPLIDRQFQQQMPMPSHQTSTAPSLLHQQLMQQTIPQMPPPHLHQQPPPQSAPPHHQSPQFQQQACVKEKRPLSIQAPGSEGTGGEQQRDGSQSGRQSAAFSSNPSPQNQRLTPPAPANNARGEQVKEPDNTPLNKTEEINVGNDPRKRPQNRPPSFSNKNGVGQNASRGSFYNNNNKFNRPFQHQQSQDVRTYMQPTQNPNNQIPCHECGIIGHTWNYCSRIKRERDESIEFANLFDKQSLHPALKNGTDGNPFVPQNNYHRKSDYHQQQNFRSGGYNNKNFGQRHQRLSSGGGNEGNFGGGGNKSGMSTSGCTPPVRTSGYSAGSASGSKTNLFSAMPCTAILLSQIVIFYDLIRLIISDDDQTVSNIINLDNHQFSNFYKWMEQNSHICAIQNFEEDTPFFLKEVDSIDPDCATICGNPLDIPHLACGKRPSQSEKEWPKCFSVPPLCMLNFVQENMALKIALGLFRIEHLIAAVNQQNKRKIGEIPKNNSNEKIFPFGQLLVDSETINKGDLKIEEKPVRLQEKKSEMGNKDNELLTPLKEINCQTFDKEPESCKFWVTKGECNLNPVMLFFNIEDVIPLPNRLICIENVDGRVVYAMEKKI</sequence>
<feature type="compositionally biased region" description="Low complexity" evidence="1">
    <location>
        <begin position="198"/>
        <end position="212"/>
    </location>
</feature>
<dbReference type="WBParaSite" id="scaffold6504_cov303.g10931">
    <property type="protein sequence ID" value="scaffold6504_cov303.g10931"/>
    <property type="gene ID" value="scaffold6504_cov303.g10931"/>
</dbReference>
<feature type="compositionally biased region" description="Gly residues" evidence="1">
    <location>
        <begin position="540"/>
        <end position="554"/>
    </location>
</feature>
<feature type="region of interest" description="Disordered" evidence="1">
    <location>
        <begin position="172"/>
        <end position="224"/>
    </location>
</feature>
<feature type="region of interest" description="Disordered" evidence="1">
    <location>
        <begin position="519"/>
        <end position="573"/>
    </location>
</feature>
<proteinExistence type="predicted"/>
<feature type="compositionally biased region" description="Polar residues" evidence="1">
    <location>
        <begin position="347"/>
        <end position="360"/>
    </location>
</feature>
<feature type="compositionally biased region" description="Pro residues" evidence="1">
    <location>
        <begin position="285"/>
        <end position="300"/>
    </location>
</feature>
<keyword evidence="2" id="KW-1185">Reference proteome</keyword>
<name>A0A915MY08_MELJA</name>
<feature type="compositionally biased region" description="Low complexity" evidence="1">
    <location>
        <begin position="301"/>
        <end position="312"/>
    </location>
</feature>
<dbReference type="Proteomes" id="UP000887561">
    <property type="component" value="Unplaced"/>
</dbReference>
<dbReference type="AlphaFoldDB" id="A0A915MY08"/>
<feature type="region of interest" description="Disordered" evidence="1">
    <location>
        <begin position="284"/>
        <end position="448"/>
    </location>
</feature>
<feature type="compositionally biased region" description="Polar residues" evidence="1">
    <location>
        <begin position="402"/>
        <end position="448"/>
    </location>
</feature>
<protein>
    <submittedName>
        <fullName evidence="3">Uncharacterized protein</fullName>
    </submittedName>
</protein>
<accession>A0A915MY08</accession>
<evidence type="ECO:0000256" key="1">
    <source>
        <dbReference type="SAM" id="MobiDB-lite"/>
    </source>
</evidence>
<evidence type="ECO:0000313" key="3">
    <source>
        <dbReference type="WBParaSite" id="scaffold6504_cov303.g10931"/>
    </source>
</evidence>
<reference evidence="3" key="1">
    <citation type="submission" date="2022-11" db="UniProtKB">
        <authorList>
            <consortium name="WormBaseParasite"/>
        </authorList>
    </citation>
    <scope>IDENTIFICATION</scope>
</reference>
<evidence type="ECO:0000313" key="2">
    <source>
        <dbReference type="Proteomes" id="UP000887561"/>
    </source>
</evidence>
<feature type="compositionally biased region" description="Polar residues" evidence="1">
    <location>
        <begin position="519"/>
        <end position="531"/>
    </location>
</feature>